<protein>
    <submittedName>
        <fullName evidence="2">Uncharacterized protein</fullName>
    </submittedName>
</protein>
<dbReference type="AlphaFoldDB" id="A0A4Y2B4E6"/>
<proteinExistence type="predicted"/>
<keyword evidence="3" id="KW-1185">Reference proteome</keyword>
<reference evidence="2 3" key="1">
    <citation type="journal article" date="2019" name="Sci. Rep.">
        <title>Orb-weaving spider Araneus ventricosus genome elucidates the spidroin gene catalogue.</title>
        <authorList>
            <person name="Kono N."/>
            <person name="Nakamura H."/>
            <person name="Ohtoshi R."/>
            <person name="Moran D.A.P."/>
            <person name="Shinohara A."/>
            <person name="Yoshida Y."/>
            <person name="Fujiwara M."/>
            <person name="Mori M."/>
            <person name="Tomita M."/>
            <person name="Arakawa K."/>
        </authorList>
    </citation>
    <scope>NUCLEOTIDE SEQUENCE [LARGE SCALE GENOMIC DNA]</scope>
</reference>
<sequence>MTHSYLSAYCQHGMLGPLWPSCKISGPGTERSLFETQFHLRSVVYGGLVNAKSYVEGQMFYCVISSESEMVAQVSSSPSDDDLKLQGPSQNDPLVTPKRGANIKEHELSLNTDMFLMLL</sequence>
<gene>
    <name evidence="2" type="ORF">AVEN_131932_1</name>
</gene>
<dbReference type="Proteomes" id="UP000499080">
    <property type="component" value="Unassembled WGS sequence"/>
</dbReference>
<evidence type="ECO:0000313" key="3">
    <source>
        <dbReference type="Proteomes" id="UP000499080"/>
    </source>
</evidence>
<evidence type="ECO:0000313" key="2">
    <source>
        <dbReference type="EMBL" id="GBL86185.1"/>
    </source>
</evidence>
<name>A0A4Y2B4E6_ARAVE</name>
<organism evidence="2 3">
    <name type="scientific">Araneus ventricosus</name>
    <name type="common">Orbweaver spider</name>
    <name type="synonym">Epeira ventricosa</name>
    <dbReference type="NCBI Taxonomy" id="182803"/>
    <lineage>
        <taxon>Eukaryota</taxon>
        <taxon>Metazoa</taxon>
        <taxon>Ecdysozoa</taxon>
        <taxon>Arthropoda</taxon>
        <taxon>Chelicerata</taxon>
        <taxon>Arachnida</taxon>
        <taxon>Araneae</taxon>
        <taxon>Araneomorphae</taxon>
        <taxon>Entelegynae</taxon>
        <taxon>Araneoidea</taxon>
        <taxon>Araneidae</taxon>
        <taxon>Araneus</taxon>
    </lineage>
</organism>
<dbReference type="EMBL" id="BGPR01000047">
    <property type="protein sequence ID" value="GBL86185.1"/>
    <property type="molecule type" value="Genomic_DNA"/>
</dbReference>
<evidence type="ECO:0000256" key="1">
    <source>
        <dbReference type="SAM" id="MobiDB-lite"/>
    </source>
</evidence>
<accession>A0A4Y2B4E6</accession>
<feature type="region of interest" description="Disordered" evidence="1">
    <location>
        <begin position="73"/>
        <end position="98"/>
    </location>
</feature>
<comment type="caution">
    <text evidence="2">The sequence shown here is derived from an EMBL/GenBank/DDBJ whole genome shotgun (WGS) entry which is preliminary data.</text>
</comment>